<evidence type="ECO:0000256" key="1">
    <source>
        <dbReference type="ARBA" id="ARBA00005446"/>
    </source>
</evidence>
<comment type="catalytic activity">
    <reaction evidence="10">
        <text>ATP + H2O = ADP + phosphate + H(+)</text>
        <dbReference type="Rhea" id="RHEA:13065"/>
        <dbReference type="ChEBI" id="CHEBI:15377"/>
        <dbReference type="ChEBI" id="CHEBI:15378"/>
        <dbReference type="ChEBI" id="CHEBI:30616"/>
        <dbReference type="ChEBI" id="CHEBI:43474"/>
        <dbReference type="ChEBI" id="CHEBI:456216"/>
    </reaction>
</comment>
<evidence type="ECO:0000256" key="11">
    <source>
        <dbReference type="SAM" id="MobiDB-lite"/>
    </source>
</evidence>
<dbReference type="SUPFAM" id="SSF52540">
    <property type="entry name" value="P-loop containing nucleoside triphosphate hydrolases"/>
    <property type="match status" value="1"/>
</dbReference>
<dbReference type="NCBIfam" id="TIGR00614">
    <property type="entry name" value="recQ_fam"/>
    <property type="match status" value="1"/>
</dbReference>
<dbReference type="InterPro" id="IPR001650">
    <property type="entry name" value="Helicase_C-like"/>
</dbReference>
<evidence type="ECO:0000259" key="13">
    <source>
        <dbReference type="PROSITE" id="PS51194"/>
    </source>
</evidence>
<dbReference type="PANTHER" id="PTHR13710:SF105">
    <property type="entry name" value="ATP-DEPENDENT DNA HELICASE Q1"/>
    <property type="match status" value="1"/>
</dbReference>
<evidence type="ECO:0000313" key="15">
    <source>
        <dbReference type="Proteomes" id="UP001497453"/>
    </source>
</evidence>
<gene>
    <name evidence="14" type="ORF">GFSPODELE1_LOCUS6862</name>
</gene>
<name>A0ABP1DN34_9APHY</name>
<dbReference type="Gene3D" id="3.40.50.300">
    <property type="entry name" value="P-loop containing nucleotide triphosphate hydrolases"/>
    <property type="match status" value="3"/>
</dbReference>
<evidence type="ECO:0000256" key="9">
    <source>
        <dbReference type="ARBA" id="ARBA00034617"/>
    </source>
</evidence>
<dbReference type="InterPro" id="IPR014001">
    <property type="entry name" value="Helicase_ATP-bd"/>
</dbReference>
<feature type="region of interest" description="Disordered" evidence="11">
    <location>
        <begin position="524"/>
        <end position="561"/>
    </location>
</feature>
<feature type="domain" description="Helicase C-terminal" evidence="13">
    <location>
        <begin position="235"/>
        <end position="391"/>
    </location>
</feature>
<keyword evidence="15" id="KW-1185">Reference proteome</keyword>
<dbReference type="PROSITE" id="PS51194">
    <property type="entry name" value="HELICASE_CTER"/>
    <property type="match status" value="1"/>
</dbReference>
<evidence type="ECO:0000256" key="6">
    <source>
        <dbReference type="ARBA" id="ARBA00022840"/>
    </source>
</evidence>
<dbReference type="InterPro" id="IPR004589">
    <property type="entry name" value="DNA_helicase_ATP-dep_RecQ"/>
</dbReference>
<proteinExistence type="inferred from homology"/>
<evidence type="ECO:0000256" key="8">
    <source>
        <dbReference type="ARBA" id="ARBA00023235"/>
    </source>
</evidence>
<dbReference type="InterPro" id="IPR011545">
    <property type="entry name" value="DEAD/DEAH_box_helicase_dom"/>
</dbReference>
<dbReference type="Proteomes" id="UP001497453">
    <property type="component" value="Chromosome 5"/>
</dbReference>
<dbReference type="InterPro" id="IPR027417">
    <property type="entry name" value="P-loop_NTPase"/>
</dbReference>
<comment type="similarity">
    <text evidence="1 10">Belongs to the helicase family. RecQ subfamily.</text>
</comment>
<dbReference type="Gene3D" id="1.10.10.10">
    <property type="entry name" value="Winged helix-like DNA-binding domain superfamily/Winged helix DNA-binding domain"/>
    <property type="match status" value="1"/>
</dbReference>
<feature type="domain" description="Helicase ATP-binding" evidence="12">
    <location>
        <begin position="39"/>
        <end position="197"/>
    </location>
</feature>
<dbReference type="SMART" id="SM00487">
    <property type="entry name" value="DEXDc"/>
    <property type="match status" value="1"/>
</dbReference>
<keyword evidence="5 10" id="KW-0347">Helicase</keyword>
<accession>A0ABP1DN34</accession>
<keyword evidence="4 10" id="KW-0378">Hydrolase</keyword>
<dbReference type="PANTHER" id="PTHR13710">
    <property type="entry name" value="DNA HELICASE RECQ FAMILY MEMBER"/>
    <property type="match status" value="1"/>
</dbReference>
<keyword evidence="7" id="KW-0238">DNA-binding</keyword>
<dbReference type="EMBL" id="OZ037948">
    <property type="protein sequence ID" value="CAL1708473.1"/>
    <property type="molecule type" value="Genomic_DNA"/>
</dbReference>
<keyword evidence="6 10" id="KW-0067">ATP-binding</keyword>
<protein>
    <recommendedName>
        <fullName evidence="10">ATP-dependent DNA helicase</fullName>
        <ecNumber evidence="10">5.6.2.4</ecNumber>
    </recommendedName>
</protein>
<keyword evidence="10" id="KW-0539">Nucleus</keyword>
<evidence type="ECO:0000256" key="2">
    <source>
        <dbReference type="ARBA" id="ARBA00022723"/>
    </source>
</evidence>
<dbReference type="InterPro" id="IPR032284">
    <property type="entry name" value="RecQ_Zn-bd"/>
</dbReference>
<keyword evidence="3 10" id="KW-0547">Nucleotide-binding</keyword>
<dbReference type="Pfam" id="PF00271">
    <property type="entry name" value="Helicase_C"/>
    <property type="match status" value="1"/>
</dbReference>
<evidence type="ECO:0000256" key="7">
    <source>
        <dbReference type="ARBA" id="ARBA00023125"/>
    </source>
</evidence>
<comment type="subcellular location">
    <subcellularLocation>
        <location evidence="10">Nucleus</location>
    </subcellularLocation>
</comment>
<dbReference type="InterPro" id="IPR036388">
    <property type="entry name" value="WH-like_DNA-bd_sf"/>
</dbReference>
<dbReference type="Pfam" id="PF16124">
    <property type="entry name" value="RecQ_Zn_bind"/>
    <property type="match status" value="1"/>
</dbReference>
<evidence type="ECO:0000256" key="5">
    <source>
        <dbReference type="ARBA" id="ARBA00022806"/>
    </source>
</evidence>
<comment type="catalytic activity">
    <reaction evidence="9 10">
        <text>Couples ATP hydrolysis with the unwinding of duplex DNA by translocating in the 3'-5' direction.</text>
        <dbReference type="EC" id="5.6.2.4"/>
    </reaction>
</comment>
<sequence>MLRAEGLPAENNRQISANPPHEGTLFKIRDFRLCQEFICNANMHGRDVFCVMATGSGKSLTFQLPALLLHGCTIVIEPLVSLIADQVEHLKKLHINAVALGVRHGEEVKKELISMIKGKAQGPPIKICYITPEKLFRDEEIMPIMLKLNELEFRPYYQELSQLKQKMPNIPILCYTATCPVTVINDIVAMLGLKPVVSGPVAPESGTVFFSSPIYRSNLHYVVLAKPKPAEMNQALIRYILKNHKGKSGIIYCPTKKEVEQVCSTILVESEGQIRTAVYHAHLGDNIKTSTINNWKNGLIHVVCATNAFSLGIDKSDESGRAGRDGLPADCILYYSPQDVFGLRKFMKDDEFAKVHDMITFAQDVTTCRKKLFAYYLSSSSNLPQELENCHDCDNCNRSPTTLQTLSMKSITWKMLKLLEQAHNTSKSFTVLQLVEQLQTTADLAYVSKDMLLRLCMKLLVEGYLDTSQHKIRWGTLIRIIPGRRATEFTRLTQYRIDNGEGPEIRCTFSNDLAADKQTWRRYGLTTSGQGRSRAPSPEPTISRGASHRKRRRSPSGGGGG</sequence>
<dbReference type="EC" id="5.6.2.4" evidence="10"/>
<evidence type="ECO:0000256" key="4">
    <source>
        <dbReference type="ARBA" id="ARBA00022801"/>
    </source>
</evidence>
<reference evidence="15" key="1">
    <citation type="submission" date="2024-04" db="EMBL/GenBank/DDBJ databases">
        <authorList>
            <person name="Shaw F."/>
            <person name="Minotto A."/>
        </authorList>
    </citation>
    <scope>NUCLEOTIDE SEQUENCE [LARGE SCALE GENOMIC DNA]</scope>
</reference>
<keyword evidence="8" id="KW-0413">Isomerase</keyword>
<dbReference type="Pfam" id="PF00270">
    <property type="entry name" value="DEAD"/>
    <property type="match status" value="1"/>
</dbReference>
<dbReference type="PROSITE" id="PS51192">
    <property type="entry name" value="HELICASE_ATP_BIND_1"/>
    <property type="match status" value="1"/>
</dbReference>
<keyword evidence="2" id="KW-0479">Metal-binding</keyword>
<dbReference type="CDD" id="cd17920">
    <property type="entry name" value="DEXHc_RecQ"/>
    <property type="match status" value="1"/>
</dbReference>
<evidence type="ECO:0000256" key="10">
    <source>
        <dbReference type="RuleBase" id="RU364117"/>
    </source>
</evidence>
<evidence type="ECO:0000259" key="12">
    <source>
        <dbReference type="PROSITE" id="PS51192"/>
    </source>
</evidence>
<organism evidence="14 15">
    <name type="scientific">Somion occarium</name>
    <dbReference type="NCBI Taxonomy" id="3059160"/>
    <lineage>
        <taxon>Eukaryota</taxon>
        <taxon>Fungi</taxon>
        <taxon>Dikarya</taxon>
        <taxon>Basidiomycota</taxon>
        <taxon>Agaricomycotina</taxon>
        <taxon>Agaricomycetes</taxon>
        <taxon>Polyporales</taxon>
        <taxon>Cerrenaceae</taxon>
        <taxon>Somion</taxon>
    </lineage>
</organism>
<evidence type="ECO:0000313" key="14">
    <source>
        <dbReference type="EMBL" id="CAL1708473.1"/>
    </source>
</evidence>
<evidence type="ECO:0000256" key="3">
    <source>
        <dbReference type="ARBA" id="ARBA00022741"/>
    </source>
</evidence>